<dbReference type="InterPro" id="IPR036291">
    <property type="entry name" value="NAD(P)-bd_dom_sf"/>
</dbReference>
<evidence type="ECO:0000313" key="8">
    <source>
        <dbReference type="Proteomes" id="UP000037269"/>
    </source>
</evidence>
<evidence type="ECO:0000256" key="4">
    <source>
        <dbReference type="RuleBase" id="RU003719"/>
    </source>
</evidence>
<evidence type="ECO:0000313" key="7">
    <source>
        <dbReference type="EMBL" id="KON98527.1"/>
    </source>
</evidence>
<dbReference type="PROSITE" id="PS00671">
    <property type="entry name" value="D_2_HYDROXYACID_DH_3"/>
    <property type="match status" value="1"/>
</dbReference>
<accession>A0A0M0H9Y9</accession>
<dbReference type="FunFam" id="3.40.50.720:FF:000363">
    <property type="entry name" value="D-isomer specific 2-hydroxyacid dehydrogenase"/>
    <property type="match status" value="1"/>
</dbReference>
<dbReference type="PATRIC" id="fig|47500.9.peg.4036"/>
<keyword evidence="8" id="KW-1185">Reference proteome</keyword>
<dbReference type="EMBL" id="LGUG01000004">
    <property type="protein sequence ID" value="KON98527.1"/>
    <property type="molecule type" value="Genomic_DNA"/>
</dbReference>
<dbReference type="Gene3D" id="3.40.50.720">
    <property type="entry name" value="NAD(P)-binding Rossmann-like Domain"/>
    <property type="match status" value="2"/>
</dbReference>
<dbReference type="GO" id="GO:0051287">
    <property type="term" value="F:NAD binding"/>
    <property type="evidence" value="ECO:0007669"/>
    <property type="project" value="InterPro"/>
</dbReference>
<comment type="similarity">
    <text evidence="1 4">Belongs to the D-isomer specific 2-hydroxyacid dehydrogenase family.</text>
</comment>
<dbReference type="Proteomes" id="UP000037269">
    <property type="component" value="Unassembled WGS sequence"/>
</dbReference>
<proteinExistence type="inferred from homology"/>
<feature type="domain" description="D-isomer specific 2-hydroxyacid dehydrogenase NAD-binding" evidence="6">
    <location>
        <begin position="84"/>
        <end position="258"/>
    </location>
</feature>
<evidence type="ECO:0008006" key="9">
    <source>
        <dbReference type="Google" id="ProtNLM"/>
    </source>
</evidence>
<feature type="domain" description="D-isomer specific 2-hydroxyacid dehydrogenase catalytic" evidence="5">
    <location>
        <begin position="19"/>
        <end position="289"/>
    </location>
</feature>
<dbReference type="GO" id="GO:0016616">
    <property type="term" value="F:oxidoreductase activity, acting on the CH-OH group of donors, NAD or NADP as acceptor"/>
    <property type="evidence" value="ECO:0007669"/>
    <property type="project" value="InterPro"/>
</dbReference>
<name>A0A0M0H9Y9_ANEMI</name>
<evidence type="ECO:0000256" key="3">
    <source>
        <dbReference type="ARBA" id="ARBA00023027"/>
    </source>
</evidence>
<keyword evidence="3" id="KW-0520">NAD</keyword>
<dbReference type="CDD" id="cd05300">
    <property type="entry name" value="2-Hacid_dh_1"/>
    <property type="match status" value="1"/>
</dbReference>
<reference evidence="7 8" key="1">
    <citation type="submission" date="2015-07" db="EMBL/GenBank/DDBJ databases">
        <title>Fjat-14205 dsm 2895.</title>
        <authorList>
            <person name="Liu B."/>
            <person name="Wang J."/>
            <person name="Zhu Y."/>
            <person name="Liu G."/>
            <person name="Chen Q."/>
            <person name="Chen Z."/>
            <person name="Lan J."/>
            <person name="Che J."/>
            <person name="Ge C."/>
            <person name="Shi H."/>
            <person name="Pan Z."/>
            <person name="Liu X."/>
        </authorList>
    </citation>
    <scope>NUCLEOTIDE SEQUENCE [LARGE SCALE GENOMIC DNA]</scope>
    <source>
        <strain evidence="7 8">DSM 2895</strain>
    </source>
</reference>
<protein>
    <recommendedName>
        <fullName evidence="9">Phosphoglycerate dehydrogenase</fullName>
    </recommendedName>
</protein>
<dbReference type="SUPFAM" id="SSF52283">
    <property type="entry name" value="Formate/glycerate dehydrogenase catalytic domain-like"/>
    <property type="match status" value="1"/>
</dbReference>
<dbReference type="SUPFAM" id="SSF51735">
    <property type="entry name" value="NAD(P)-binding Rossmann-fold domains"/>
    <property type="match status" value="1"/>
</dbReference>
<dbReference type="STRING" id="47500.AF333_13350"/>
<dbReference type="InterPro" id="IPR006140">
    <property type="entry name" value="D-isomer_DH_NAD-bd"/>
</dbReference>
<organism evidence="7 8">
    <name type="scientific">Aneurinibacillus migulanus</name>
    <name type="common">Bacillus migulanus</name>
    <dbReference type="NCBI Taxonomy" id="47500"/>
    <lineage>
        <taxon>Bacteria</taxon>
        <taxon>Bacillati</taxon>
        <taxon>Bacillota</taxon>
        <taxon>Bacilli</taxon>
        <taxon>Bacillales</taxon>
        <taxon>Paenibacillaceae</taxon>
        <taxon>Aneurinibacillus group</taxon>
        <taxon>Aneurinibacillus</taxon>
    </lineage>
</organism>
<evidence type="ECO:0000256" key="2">
    <source>
        <dbReference type="ARBA" id="ARBA00023002"/>
    </source>
</evidence>
<dbReference type="AlphaFoldDB" id="A0A0M0H9Y9"/>
<dbReference type="Pfam" id="PF00389">
    <property type="entry name" value="2-Hacid_dh"/>
    <property type="match status" value="1"/>
</dbReference>
<gene>
    <name evidence="7" type="ORF">AF333_13350</name>
</gene>
<dbReference type="PANTHER" id="PTHR43333">
    <property type="entry name" value="2-HACID_DH_C DOMAIN-CONTAINING PROTEIN"/>
    <property type="match status" value="1"/>
</dbReference>
<evidence type="ECO:0000259" key="6">
    <source>
        <dbReference type="Pfam" id="PF02826"/>
    </source>
</evidence>
<dbReference type="Pfam" id="PF02826">
    <property type="entry name" value="2-Hacid_dh_C"/>
    <property type="match status" value="1"/>
</dbReference>
<keyword evidence="2 4" id="KW-0560">Oxidoreductase</keyword>
<sequence>MSPMEVVIEKDLYQPEIPIENAEILITYGHQVTGETLNRMPGLKWIQIFQSGVERLPFEEITKREILLTNIRDFHGIPMAEYVISMILYFTRCIPRYIQYQKERHWCRQEYVDEAYGKTLSIFGAGAIGQYIAQRCRQFGMRILGVNTTGKPHPDFDAMFSMKEKTEVLKRSDFVVLLLPATEETYHCFGKKEFAAMKQTACLINIGRGALINTDDLLASLDSREIRGAALDVTEEEPLPANHPLWDSEHVILTPHIAARTYQYFNRAIDKFALNWEMYSKGEQPPYYVDVKKEY</sequence>
<evidence type="ECO:0000256" key="1">
    <source>
        <dbReference type="ARBA" id="ARBA00005854"/>
    </source>
</evidence>
<dbReference type="InterPro" id="IPR029753">
    <property type="entry name" value="D-isomer_DH_CS"/>
</dbReference>
<comment type="caution">
    <text evidence="7">The sequence shown here is derived from an EMBL/GenBank/DDBJ whole genome shotgun (WGS) entry which is preliminary data.</text>
</comment>
<dbReference type="PANTHER" id="PTHR43333:SF1">
    <property type="entry name" value="D-ISOMER SPECIFIC 2-HYDROXYACID DEHYDROGENASE NAD-BINDING DOMAIN-CONTAINING PROTEIN"/>
    <property type="match status" value="1"/>
</dbReference>
<evidence type="ECO:0000259" key="5">
    <source>
        <dbReference type="Pfam" id="PF00389"/>
    </source>
</evidence>
<dbReference type="InterPro" id="IPR006139">
    <property type="entry name" value="D-isomer_2_OHA_DH_cat_dom"/>
</dbReference>